<organism evidence="1 2">
    <name type="scientific">Cetraspora pellucida</name>
    <dbReference type="NCBI Taxonomy" id="1433469"/>
    <lineage>
        <taxon>Eukaryota</taxon>
        <taxon>Fungi</taxon>
        <taxon>Fungi incertae sedis</taxon>
        <taxon>Mucoromycota</taxon>
        <taxon>Glomeromycotina</taxon>
        <taxon>Glomeromycetes</taxon>
        <taxon>Diversisporales</taxon>
        <taxon>Gigasporaceae</taxon>
        <taxon>Cetraspora</taxon>
    </lineage>
</organism>
<gene>
    <name evidence="1" type="ORF">SPELUC_LOCUS9683</name>
</gene>
<comment type="caution">
    <text evidence="1">The sequence shown here is derived from an EMBL/GenBank/DDBJ whole genome shotgun (WGS) entry which is preliminary data.</text>
</comment>
<sequence length="100" mass="11791">TGIILEDSRIINIWVQQWLTNGEIQSSQLTSHLDNNTALKNGLFAAYNEYIGQHNNEEFYAHIKLYIGDFVLIKEDDDEFYAIVRAIFTYKYNDEFVYPF</sequence>
<feature type="non-terminal residue" evidence="1">
    <location>
        <position position="100"/>
    </location>
</feature>
<reference evidence="1" key="1">
    <citation type="submission" date="2021-06" db="EMBL/GenBank/DDBJ databases">
        <authorList>
            <person name="Kallberg Y."/>
            <person name="Tangrot J."/>
            <person name="Rosling A."/>
        </authorList>
    </citation>
    <scope>NUCLEOTIDE SEQUENCE</scope>
    <source>
        <strain evidence="1">28 12/20/2015</strain>
    </source>
</reference>
<accession>A0ACA9NRN1</accession>
<keyword evidence="2" id="KW-1185">Reference proteome</keyword>
<feature type="non-terminal residue" evidence="1">
    <location>
        <position position="1"/>
    </location>
</feature>
<protein>
    <submittedName>
        <fullName evidence="1">2643_t:CDS:1</fullName>
    </submittedName>
</protein>
<name>A0ACA9NRN1_9GLOM</name>
<dbReference type="Proteomes" id="UP000789366">
    <property type="component" value="Unassembled WGS sequence"/>
</dbReference>
<evidence type="ECO:0000313" key="2">
    <source>
        <dbReference type="Proteomes" id="UP000789366"/>
    </source>
</evidence>
<evidence type="ECO:0000313" key="1">
    <source>
        <dbReference type="EMBL" id="CAG8671401.1"/>
    </source>
</evidence>
<dbReference type="EMBL" id="CAJVPW010016606">
    <property type="protein sequence ID" value="CAG8671401.1"/>
    <property type="molecule type" value="Genomic_DNA"/>
</dbReference>
<proteinExistence type="predicted"/>